<comment type="caution">
    <text evidence="2">The sequence shown here is derived from an EMBL/GenBank/DDBJ whole genome shotgun (WGS) entry which is preliminary data.</text>
</comment>
<dbReference type="Proteomes" id="UP000468420">
    <property type="component" value="Unassembled WGS sequence"/>
</dbReference>
<dbReference type="Gene3D" id="3.10.450.300">
    <property type="entry name" value="YebF/Colicin-M immunity protein"/>
    <property type="match status" value="1"/>
</dbReference>
<accession>A0A6N6JZL4</accession>
<dbReference type="PROSITE" id="PS51979">
    <property type="entry name" value="YEBF_CMI"/>
    <property type="match status" value="1"/>
</dbReference>
<evidence type="ECO:0000313" key="3">
    <source>
        <dbReference type="Proteomes" id="UP000468420"/>
    </source>
</evidence>
<gene>
    <name evidence="2" type="ORF">DXF85_23785</name>
</gene>
<dbReference type="Pfam" id="PF13995">
    <property type="entry name" value="YebF"/>
    <property type="match status" value="1"/>
</dbReference>
<dbReference type="NCBIfam" id="NF010224">
    <property type="entry name" value="PRK13680.1"/>
    <property type="match status" value="1"/>
</dbReference>
<dbReference type="InterPro" id="IPR038703">
    <property type="entry name" value="YebF/Cmi_sf"/>
</dbReference>
<organism evidence="2 3">
    <name type="scientific">Citrobacter pasteurii</name>
    <dbReference type="NCBI Taxonomy" id="1563222"/>
    <lineage>
        <taxon>Bacteria</taxon>
        <taxon>Pseudomonadati</taxon>
        <taxon>Pseudomonadota</taxon>
        <taxon>Gammaproteobacteria</taxon>
        <taxon>Enterobacterales</taxon>
        <taxon>Enterobacteriaceae</taxon>
        <taxon>Citrobacter</taxon>
    </lineage>
</organism>
<keyword evidence="1" id="KW-1015">Disulfide bond</keyword>
<dbReference type="NCBIfam" id="NF041240">
    <property type="entry name" value="YebF_not_Cmi"/>
    <property type="match status" value="1"/>
</dbReference>
<evidence type="ECO:0000256" key="1">
    <source>
        <dbReference type="ARBA" id="ARBA00023157"/>
    </source>
</evidence>
<protein>
    <submittedName>
        <fullName evidence="2">Uncharacterized protein</fullName>
    </submittedName>
</protein>
<dbReference type="AlphaFoldDB" id="A0A6N6JZL4"/>
<proteinExistence type="predicted"/>
<name>A0A6N6JZL4_9ENTR</name>
<dbReference type="EMBL" id="QRDC01000034">
    <property type="protein sequence ID" value="KAA1272861.1"/>
    <property type="molecule type" value="Genomic_DNA"/>
</dbReference>
<sequence>MYKKRALLSLLLLSASASVFAANTESKTVQFPNCEGLDADGIAASVKRDYLQNRIVRWADDQKKLGQLDPVAWANPQDIVGKDGQWTVPFTVRGKSSDIHYQVKLDCKAGTADYQVRQ</sequence>
<dbReference type="RefSeq" id="WP_149692486.1">
    <property type="nucleotide sequence ID" value="NZ_JACERU010000001.1"/>
</dbReference>
<reference evidence="2 3" key="1">
    <citation type="submission" date="2018-08" db="EMBL/GenBank/DDBJ databases">
        <title>Complete genomic analysis of a Citrobacter pasteurii isolated from cockles (Cerastoderma edule) containing a new chromosomic qnrB allele.</title>
        <authorList>
            <person name="Rodrigues A."/>
            <person name="Baptista T."/>
            <person name="Quesada A."/>
            <person name="Campos M.J."/>
        </authorList>
    </citation>
    <scope>NUCLEOTIDE SEQUENCE [LARGE SCALE GENOMIC DNA]</scope>
    <source>
        <strain evidence="2 3">BA18</strain>
    </source>
</reference>
<evidence type="ECO:0000313" key="2">
    <source>
        <dbReference type="EMBL" id="KAA1272861.1"/>
    </source>
</evidence>
<dbReference type="InterPro" id="IPR025603">
    <property type="entry name" value="YebF/ColM_immunity"/>
</dbReference>